<dbReference type="InterPro" id="IPR041498">
    <property type="entry name" value="Big_6"/>
</dbReference>
<feature type="domain" description="Bacterial Ig" evidence="3">
    <location>
        <begin position="497"/>
        <end position="567"/>
    </location>
</feature>
<feature type="signal peptide" evidence="1">
    <location>
        <begin position="1"/>
        <end position="27"/>
    </location>
</feature>
<dbReference type="RefSeq" id="WP_185536613.1">
    <property type="nucleotide sequence ID" value="NZ_JAARXI010000008.1"/>
</dbReference>
<comment type="caution">
    <text evidence="5">The sequence shown here is derived from an EMBL/GenBank/DDBJ whole genome shotgun (WGS) entry which is preliminary data.</text>
</comment>
<feature type="domain" description="Bacterial Ig" evidence="4">
    <location>
        <begin position="753"/>
        <end position="833"/>
    </location>
</feature>
<dbReference type="SUPFAM" id="SSF49899">
    <property type="entry name" value="Concanavalin A-like lectins/glucanases"/>
    <property type="match status" value="1"/>
</dbReference>
<sequence length="1092" mass="114743">MKKHQTMKKVALALLSANVVASTVVTAIPTLSMADEVTSANNETSGSKNNLKVATPFVPFTSIAVASGTTTIDENNHILLTNNTFLTTGGMMTKEKINLRKSDFHFNTTLDFGTGSADGISFVMQNNGNPSVFGGKGDNMGLAGLKNALGIAMRAQTYYKPSVQNVSFYANNEFVDKKDTPVPLTGTVRNLSVFWDASERTLTYSITGVVEGSYQVANLTDTFGGEEAYIGLVGVAGQGTSTHTATNTELSIDTDEDPVIEAADKTLFTGQTFSPLADVRATDEEDGDVTNTIKVTANNVDTNKAGVYHVTYSVTDSAKKTITKTITVRVNDLAAPTISPITDKTTTITVTGLPLTETSLVLPDDTRIIKRTDADGKATFSVSNLVADQEVKAFQTEYGAPSLIAKETVVAATPNTPSIAPFTTTDTQLVVTGEAGASISVKLPNGSELTEKAGVDGKATFNIGAQEFGATIEAKQTGTNGKTSVISSTTVTQGAVATPTINALTTDDTTVTGTGIAGASVKVKANNIEYTGTVKVDGTYSITIPKQTANTVVSATQTLNNMTSNAVSAIVKSKVAITLTAGDFTVGADNYIKGTYTGDIAKLAIEVNGTIQQTINTTGSPYQYYAKGQVNATTDQVYVIGYDATGKQLQKTKVNIKQQETGTGTVTPNMYYIGKDNYVTGKLSGDVAKFSLTVNGVEYSKINVTTAPDFKYYANSLIKNVTDTAKVNAYDASGRLLDSKPLSVTTYQGEEGEITSISPFKLGKDSYVIGAYAGDVRKVELQVNGVALQRINVSDGIIKYYAKANIAKATDEVKLVGFNAAGVAVSTKPITITSTDGSVAASPFALGKDGYVTGAYTGDVAKISLTVNGVKQSTINVPAGSEFKYYAKTLIKSASDIVILTAYDTTGGVLSTINITIDNSATMTSGTVTPNTFKIGTNSYVDGTYTGDVAKVELEVNGVKYGQIPATGNTIHYYAASLITQASDVVKVNVYDTAGKQLDSKLVSITAPTGTVTASDTKVDDIYLSGIATGDVTKVTLSVNGTIQSSIAFVQADKSYRYYIKNLNLKPTDDVKIIGMDARGNTLSVSEVTINN</sequence>
<feature type="domain" description="Bacterial Ig" evidence="4">
    <location>
        <begin position="578"/>
        <end position="658"/>
    </location>
</feature>
<dbReference type="EMBL" id="JAARXI010000008">
    <property type="protein sequence ID" value="MBC2117823.1"/>
    <property type="molecule type" value="Genomic_DNA"/>
</dbReference>
<feature type="chain" id="PRO_5038744073" evidence="1">
    <location>
        <begin position="28"/>
        <end position="1092"/>
    </location>
</feature>
<accession>A0A7X0YNS1</accession>
<keyword evidence="1" id="KW-0732">Signal</keyword>
<gene>
    <name evidence="5" type="ORF">HCB06_14415</name>
</gene>
<dbReference type="Proteomes" id="UP000529446">
    <property type="component" value="Unassembled WGS sequence"/>
</dbReference>
<dbReference type="InterPro" id="IPR013783">
    <property type="entry name" value="Ig-like_fold"/>
</dbReference>
<evidence type="ECO:0000259" key="4">
    <source>
        <dbReference type="Pfam" id="PF20622"/>
    </source>
</evidence>
<dbReference type="Gene3D" id="2.60.120.200">
    <property type="match status" value="1"/>
</dbReference>
<dbReference type="Pfam" id="PF17936">
    <property type="entry name" value="Big_6"/>
    <property type="match status" value="1"/>
</dbReference>
<dbReference type="InterPro" id="IPR032179">
    <property type="entry name" value="Cry22Aa_Ig-like"/>
</dbReference>
<organism evidence="5 6">
    <name type="scientific">Listeria booriae</name>
    <dbReference type="NCBI Taxonomy" id="1552123"/>
    <lineage>
        <taxon>Bacteria</taxon>
        <taxon>Bacillati</taxon>
        <taxon>Bacillota</taxon>
        <taxon>Bacilli</taxon>
        <taxon>Bacillales</taxon>
        <taxon>Listeriaceae</taxon>
        <taxon>Listeria</taxon>
    </lineage>
</organism>
<feature type="domain" description="Bacterial Ig" evidence="4">
    <location>
        <begin position="837"/>
        <end position="918"/>
    </location>
</feature>
<dbReference type="AlphaFoldDB" id="A0A7X0YNS1"/>
<evidence type="ECO:0000256" key="1">
    <source>
        <dbReference type="SAM" id="SignalP"/>
    </source>
</evidence>
<proteinExistence type="predicted"/>
<feature type="domain" description="Bacterial Ig" evidence="4">
    <location>
        <begin position="1010"/>
        <end position="1092"/>
    </location>
</feature>
<dbReference type="Gene3D" id="2.60.40.10">
    <property type="entry name" value="Immunoglobulins"/>
    <property type="match status" value="2"/>
</dbReference>
<feature type="domain" description="Pesticidal crystal protein Cry22Aa Ig-like" evidence="2">
    <location>
        <begin position="263"/>
        <end position="328"/>
    </location>
</feature>
<dbReference type="Pfam" id="PF20622">
    <property type="entry name" value="Big_15"/>
    <property type="match status" value="6"/>
</dbReference>
<evidence type="ECO:0000259" key="3">
    <source>
        <dbReference type="Pfam" id="PF17936"/>
    </source>
</evidence>
<dbReference type="InterPro" id="IPR013320">
    <property type="entry name" value="ConA-like_dom_sf"/>
</dbReference>
<dbReference type="InterPro" id="IPR046746">
    <property type="entry name" value="Big_15"/>
</dbReference>
<evidence type="ECO:0000313" key="5">
    <source>
        <dbReference type="EMBL" id="MBC2117823.1"/>
    </source>
</evidence>
<dbReference type="Pfam" id="PF16403">
    <property type="entry name" value="Bact_surface_Ig-like"/>
    <property type="match status" value="1"/>
</dbReference>
<feature type="domain" description="Bacterial Ig" evidence="4">
    <location>
        <begin position="926"/>
        <end position="1006"/>
    </location>
</feature>
<protein>
    <submittedName>
        <fullName evidence="5">DUF5011 domain-containing protein</fullName>
    </submittedName>
</protein>
<evidence type="ECO:0000259" key="2">
    <source>
        <dbReference type="Pfam" id="PF16403"/>
    </source>
</evidence>
<name>A0A7X0YNS1_9LIST</name>
<reference evidence="5 6" key="1">
    <citation type="submission" date="2020-03" db="EMBL/GenBank/DDBJ databases">
        <title>Soil Listeria distribution.</title>
        <authorList>
            <person name="Liao J."/>
            <person name="Wiedmann M."/>
        </authorList>
    </citation>
    <scope>NUCLEOTIDE SEQUENCE [LARGE SCALE GENOMIC DNA]</scope>
    <source>
        <strain evidence="5 6">FSL L7-0360</strain>
    </source>
</reference>
<evidence type="ECO:0000313" key="6">
    <source>
        <dbReference type="Proteomes" id="UP000529446"/>
    </source>
</evidence>
<feature type="domain" description="Bacterial Ig" evidence="4">
    <location>
        <begin position="664"/>
        <end position="745"/>
    </location>
</feature>